<organism evidence="5 6">
    <name type="scientific">Sistotremastrum niveocremeum HHB9708</name>
    <dbReference type="NCBI Taxonomy" id="1314777"/>
    <lineage>
        <taxon>Eukaryota</taxon>
        <taxon>Fungi</taxon>
        <taxon>Dikarya</taxon>
        <taxon>Basidiomycota</taxon>
        <taxon>Agaricomycotina</taxon>
        <taxon>Agaricomycetes</taxon>
        <taxon>Sistotremastrales</taxon>
        <taxon>Sistotremastraceae</taxon>
        <taxon>Sertulicium</taxon>
        <taxon>Sertulicium niveocremeum</taxon>
    </lineage>
</organism>
<evidence type="ECO:0000256" key="2">
    <source>
        <dbReference type="ARBA" id="ARBA00022553"/>
    </source>
</evidence>
<dbReference type="Pfam" id="PF23562">
    <property type="entry name" value="AMP-binding_C_3"/>
    <property type="match status" value="1"/>
</dbReference>
<dbReference type="Proteomes" id="UP000076722">
    <property type="component" value="Unassembled WGS sequence"/>
</dbReference>
<evidence type="ECO:0000313" key="6">
    <source>
        <dbReference type="Proteomes" id="UP000076722"/>
    </source>
</evidence>
<dbReference type="SUPFAM" id="SSF51735">
    <property type="entry name" value="NAD(P)-binding Rossmann-fold domains"/>
    <property type="match status" value="1"/>
</dbReference>
<feature type="domain" description="AMP-dependent synthetase/ligase" evidence="3">
    <location>
        <begin position="46"/>
        <end position="344"/>
    </location>
</feature>
<keyword evidence="6" id="KW-1185">Reference proteome</keyword>
<feature type="domain" description="Thioester reductase (TE)" evidence="4">
    <location>
        <begin position="675"/>
        <end position="915"/>
    </location>
</feature>
<gene>
    <name evidence="5" type="ORF">SISNIDRAFT_489571</name>
</gene>
<evidence type="ECO:0000259" key="3">
    <source>
        <dbReference type="Pfam" id="PF00501"/>
    </source>
</evidence>
<dbReference type="AlphaFoldDB" id="A0A164PY36"/>
<dbReference type="EMBL" id="KV419430">
    <property type="protein sequence ID" value="KZS89143.1"/>
    <property type="molecule type" value="Genomic_DNA"/>
</dbReference>
<accession>A0A164PY36</accession>
<evidence type="ECO:0000313" key="5">
    <source>
        <dbReference type="EMBL" id="KZS89143.1"/>
    </source>
</evidence>
<dbReference type="SUPFAM" id="SSF47336">
    <property type="entry name" value="ACP-like"/>
    <property type="match status" value="1"/>
</dbReference>
<dbReference type="Pfam" id="PF07993">
    <property type="entry name" value="NAD_binding_4"/>
    <property type="match status" value="1"/>
</dbReference>
<evidence type="ECO:0000259" key="4">
    <source>
        <dbReference type="Pfam" id="PF07993"/>
    </source>
</evidence>
<dbReference type="Gene3D" id="1.10.1200.10">
    <property type="entry name" value="ACP-like"/>
    <property type="match status" value="1"/>
</dbReference>
<dbReference type="InterPro" id="IPR020845">
    <property type="entry name" value="AMP-binding_CS"/>
</dbReference>
<dbReference type="Gene3D" id="3.40.50.12780">
    <property type="entry name" value="N-terminal domain of ligase-like"/>
    <property type="match status" value="1"/>
</dbReference>
<dbReference type="Pfam" id="PF00501">
    <property type="entry name" value="AMP-binding"/>
    <property type="match status" value="1"/>
</dbReference>
<evidence type="ECO:0000256" key="1">
    <source>
        <dbReference type="ARBA" id="ARBA00022450"/>
    </source>
</evidence>
<dbReference type="SUPFAM" id="SSF56801">
    <property type="entry name" value="Acetyl-CoA synthetase-like"/>
    <property type="match status" value="1"/>
</dbReference>
<keyword evidence="2" id="KW-0597">Phosphoprotein</keyword>
<sequence>MSSTFEAPSNIRDRLISELFLHAATLNPNHVFAHIIDGDIDQPVVESATWHQLLTQAHSIAKELSKSVEPREPGSPERTIGILARHSYNYVPHVLAVLLNGWSIMFLSTKNSPSAIDHLLEESGSECLLTDRDSRSLVQGCSFAIPILEFYDLASLSSHGLPPSKTITPELLEIEVHKTAYYLHTSGSTGQPKVVPCSHQFYGQCVHLFFSDAGDFRGHPLYSCAPIFHSTGFIFYLTSAPIIGSPIIFANSRKPLNGDALVRHLRPFSNTIIAAIPSLLQEIAGAGEKIIEEFANQAAAVLFAGAGLDAAAGDLLGAHGILLKNIYGSSEIGSVVPLTLPKVPLLDGDWNYVQWRNVYKMHLIPVEGSDARELIVEPGLDIPAVINNVIPRGFRTRDTWVEHSTKSGWWRHAGRLDDVSVLSNGLKTNNKQLEALLRRDRRIQHVIIFGQGRSQNGILVDPAPGTQDPRSFIDDIWPTIVAMNKEVPLHSCLIRELVLVASPNRPFSLTDKGTVRVKTTLSLYEQDIESAYLDMENGESSSWQLPVNIDAHSIEMYIINAIQKVIGNEVKQTEDLFAQGMDSLLAFQVRSALVHLVKASSVPWLGLPRNIVYTYPTVSSLTGFLTAHLDPSIEAQSTSDHVNVHDVIQKYCGSFPSRSIRDIPQWLEARAVVAVTGTTGSVGSFLVSQLLQDPGVRMIYCLNRKSSQSTTKRQMNAFRDRGLDPAVLETMRDRIRFLDINISDSKLGLTEADYQERERYPHHTLRMHLNFNMALESFEKTHIAGVRHLIDLALSSPHPDCPRLIFLSSIAAVAQYRGGSQVPEVAFEDPSITGLGYGLSKFVGERIIDNAVRDAGLNGTVIRIGQLSGATCGSGAWSRTEQYPILFMSSVAMGVFPIDLPPVRWTPVDVAARVIISQSFYPKAKAVEYFHLENPDLTSWQDIAGVAATYHSRRLQFVSMQEWIDQVKRLSREPRSDANKIPAARLLEFYETQITMPVLNVDRTLELGPELRFGPIRDSMITKYLEYLVALLPGHMCGWGRRPREVVARGSPFVVSPLSHAMCDRFSSRGVGFGRWTALQTLPGRRSLGYAKRGHAHGHLEDHGRGHEFSLACVDAIYAYAYAYVYVYDYAYDYAYAHDYDQYDYAM</sequence>
<dbReference type="PANTHER" id="PTHR43439">
    <property type="entry name" value="PHENYLACETATE-COENZYME A LIGASE"/>
    <property type="match status" value="1"/>
</dbReference>
<proteinExistence type="predicted"/>
<dbReference type="InterPro" id="IPR013120">
    <property type="entry name" value="FAR_NAD-bd"/>
</dbReference>
<dbReference type="STRING" id="1314777.A0A164PY36"/>
<reference evidence="5 6" key="1">
    <citation type="journal article" date="2016" name="Mol. Biol. Evol.">
        <title>Comparative Genomics of Early-Diverging Mushroom-Forming Fungi Provides Insights into the Origins of Lignocellulose Decay Capabilities.</title>
        <authorList>
            <person name="Nagy L.G."/>
            <person name="Riley R."/>
            <person name="Tritt A."/>
            <person name="Adam C."/>
            <person name="Daum C."/>
            <person name="Floudas D."/>
            <person name="Sun H."/>
            <person name="Yadav J.S."/>
            <person name="Pangilinan J."/>
            <person name="Larsson K.H."/>
            <person name="Matsuura K."/>
            <person name="Barry K."/>
            <person name="Labutti K."/>
            <person name="Kuo R."/>
            <person name="Ohm R.A."/>
            <person name="Bhattacharya S.S."/>
            <person name="Shirouzu T."/>
            <person name="Yoshinaga Y."/>
            <person name="Martin F.M."/>
            <person name="Grigoriev I.V."/>
            <person name="Hibbett D.S."/>
        </authorList>
    </citation>
    <scope>NUCLEOTIDE SEQUENCE [LARGE SCALE GENOMIC DNA]</scope>
    <source>
        <strain evidence="5 6">HHB9708</strain>
    </source>
</reference>
<dbReference type="PANTHER" id="PTHR43439:SF2">
    <property type="entry name" value="ENZYME, PUTATIVE (JCVI)-RELATED"/>
    <property type="match status" value="1"/>
</dbReference>
<dbReference type="Gene3D" id="3.40.50.720">
    <property type="entry name" value="NAD(P)-binding Rossmann-like Domain"/>
    <property type="match status" value="1"/>
</dbReference>
<name>A0A164PY36_9AGAM</name>
<dbReference type="InterPro" id="IPR042099">
    <property type="entry name" value="ANL_N_sf"/>
</dbReference>
<dbReference type="InterPro" id="IPR036291">
    <property type="entry name" value="NAD(P)-bd_dom_sf"/>
</dbReference>
<dbReference type="InterPro" id="IPR036736">
    <property type="entry name" value="ACP-like_sf"/>
</dbReference>
<dbReference type="PROSITE" id="PS00455">
    <property type="entry name" value="AMP_BINDING"/>
    <property type="match status" value="1"/>
</dbReference>
<dbReference type="InterPro" id="IPR051414">
    <property type="entry name" value="Adenylate-forming_Reductase"/>
</dbReference>
<dbReference type="InterPro" id="IPR000873">
    <property type="entry name" value="AMP-dep_synth/lig_dom"/>
</dbReference>
<protein>
    <submittedName>
        <fullName evidence="5">Acetyl-CoA synthetase-like protein</fullName>
    </submittedName>
</protein>
<keyword evidence="1" id="KW-0596">Phosphopantetheine</keyword>